<sequence length="131" mass="14242">MTAPRPVWCRHDPRNQKPAQKNWRYWWTMPLLIAAGIIGPGLAAPEAGADSLNDRFIAVIESEGITGVDNDRDAIVTAKKVCALLDAGVPEGPIAQQIYINSDLTPYQVAFFVAAAESVYCPRHLANQGVV</sequence>
<keyword evidence="3" id="KW-1185">Reference proteome</keyword>
<organism evidence="2 3">
    <name type="scientific">Mycobacterium phage Cornie</name>
    <dbReference type="NCBI Taxonomy" id="2704043"/>
    <lineage>
        <taxon>Viruses</taxon>
        <taxon>Duplodnaviria</taxon>
        <taxon>Heunggongvirae</taxon>
        <taxon>Uroviricota</taxon>
        <taxon>Caudoviricetes</taxon>
        <taxon>Gracegardnervirinae</taxon>
        <taxon>Cornievirus</taxon>
        <taxon>Cornievirus cornie</taxon>
        <taxon>Mycobacterium virus Cornie</taxon>
    </lineage>
</organism>
<name>A0A6G6XK70_9CAUD</name>
<dbReference type="Pfam" id="PF05305">
    <property type="entry name" value="DUF732"/>
    <property type="match status" value="1"/>
</dbReference>
<accession>A0A6G6XK70</accession>
<dbReference type="GeneID" id="55626977"/>
<dbReference type="InterPro" id="IPR007969">
    <property type="entry name" value="DUF732"/>
</dbReference>
<protein>
    <recommendedName>
        <fullName evidence="1">DUF732 domain-containing protein</fullName>
    </recommendedName>
</protein>
<evidence type="ECO:0000313" key="2">
    <source>
        <dbReference type="EMBL" id="QIG58426.1"/>
    </source>
</evidence>
<evidence type="ECO:0000313" key="3">
    <source>
        <dbReference type="Proteomes" id="UP000503444"/>
    </source>
</evidence>
<evidence type="ECO:0000259" key="1">
    <source>
        <dbReference type="Pfam" id="PF05305"/>
    </source>
</evidence>
<proteinExistence type="predicted"/>
<dbReference type="EMBL" id="MN908688">
    <property type="protein sequence ID" value="QIG58426.1"/>
    <property type="molecule type" value="Genomic_DNA"/>
</dbReference>
<dbReference type="KEGG" id="vg:55626977"/>
<dbReference type="Proteomes" id="UP000503444">
    <property type="component" value="Segment"/>
</dbReference>
<feature type="domain" description="DUF732" evidence="1">
    <location>
        <begin position="54"/>
        <end position="122"/>
    </location>
</feature>
<reference evidence="2 3" key="1">
    <citation type="submission" date="2020-01" db="EMBL/GenBank/DDBJ databases">
        <authorList>
            <person name="McLean J."/>
            <person name="Elizabeth H."/>
            <person name="Mathew S."/>
            <person name="Zack K.M."/>
            <person name="Garlena R.A."/>
            <person name="Russell D.A."/>
            <person name="Pope W.H."/>
            <person name="Jacobs-Sera D."/>
            <person name="Hatfull G.F."/>
        </authorList>
    </citation>
    <scope>NUCLEOTIDE SEQUENCE [LARGE SCALE GENOMIC DNA]</scope>
</reference>
<gene>
    <name evidence="2" type="primary">51</name>
    <name evidence="2" type="ORF">SEA_CORNIE_51</name>
</gene>
<dbReference type="RefSeq" id="YP_009856237.1">
    <property type="nucleotide sequence ID" value="NC_048850.1"/>
</dbReference>